<protein>
    <submittedName>
        <fullName evidence="1">Uncharacterized protein</fullName>
    </submittedName>
</protein>
<dbReference type="Proteomes" id="UP000311919">
    <property type="component" value="Unassembled WGS sequence"/>
</dbReference>
<gene>
    <name evidence="1" type="ORF">EWB00_010276</name>
</gene>
<evidence type="ECO:0000313" key="2">
    <source>
        <dbReference type="Proteomes" id="UP000311919"/>
    </source>
</evidence>
<accession>A0A4Z2DPC1</accession>
<reference evidence="1 2" key="1">
    <citation type="submission" date="2019-03" db="EMBL/GenBank/DDBJ databases">
        <title>An improved genome assembly of the fluke Schistosoma japonicum.</title>
        <authorList>
            <person name="Hu W."/>
            <person name="Luo F."/>
            <person name="Yin M."/>
            <person name="Mo X."/>
            <person name="Sun C."/>
            <person name="Wu Q."/>
            <person name="Zhu B."/>
            <person name="Xiang M."/>
            <person name="Wang J."/>
            <person name="Wang Y."/>
            <person name="Zhang T."/>
            <person name="Xu B."/>
            <person name="Zheng H."/>
            <person name="Feng Z."/>
        </authorList>
    </citation>
    <scope>NUCLEOTIDE SEQUENCE [LARGE SCALE GENOMIC DNA]</scope>
    <source>
        <strain evidence="1">HuSjv2</strain>
        <tissue evidence="1">Worms</tissue>
    </source>
</reference>
<comment type="caution">
    <text evidence="1">The sequence shown here is derived from an EMBL/GenBank/DDBJ whole genome shotgun (WGS) entry which is preliminary data.</text>
</comment>
<organism evidence="1 2">
    <name type="scientific">Schistosoma japonicum</name>
    <name type="common">Blood fluke</name>
    <dbReference type="NCBI Taxonomy" id="6182"/>
    <lineage>
        <taxon>Eukaryota</taxon>
        <taxon>Metazoa</taxon>
        <taxon>Spiralia</taxon>
        <taxon>Lophotrochozoa</taxon>
        <taxon>Platyhelminthes</taxon>
        <taxon>Trematoda</taxon>
        <taxon>Digenea</taxon>
        <taxon>Strigeidida</taxon>
        <taxon>Schistosomatoidea</taxon>
        <taxon>Schistosomatidae</taxon>
        <taxon>Schistosoma</taxon>
    </lineage>
</organism>
<evidence type="ECO:0000313" key="1">
    <source>
        <dbReference type="EMBL" id="TNN18356.1"/>
    </source>
</evidence>
<keyword evidence="2" id="KW-1185">Reference proteome</keyword>
<proteinExistence type="predicted"/>
<name>A0A4Z2DPC1_SCHJA</name>
<dbReference type="EMBL" id="SKCS01000077">
    <property type="protein sequence ID" value="TNN18356.1"/>
    <property type="molecule type" value="Genomic_DNA"/>
</dbReference>
<dbReference type="AlphaFoldDB" id="A0A4Z2DPC1"/>
<sequence>MKNQMIIIVMDYTHKNFTIILYQYPNKTFKLDVTKSTIFYATNIEKFPKSKMFTKQTKKLDKCGLYCKLSTDTYTEMKALKIDYSIVCNKSECLRLQSDVHTTFVCLHRMSTKILYATA</sequence>